<organism evidence="1 2">
    <name type="scientific">Stomoxys calcitrans</name>
    <name type="common">Stable fly</name>
    <name type="synonym">Conops calcitrans</name>
    <dbReference type="NCBI Taxonomy" id="35570"/>
    <lineage>
        <taxon>Eukaryota</taxon>
        <taxon>Metazoa</taxon>
        <taxon>Ecdysozoa</taxon>
        <taxon>Arthropoda</taxon>
        <taxon>Hexapoda</taxon>
        <taxon>Insecta</taxon>
        <taxon>Pterygota</taxon>
        <taxon>Neoptera</taxon>
        <taxon>Endopterygota</taxon>
        <taxon>Diptera</taxon>
        <taxon>Brachycera</taxon>
        <taxon>Muscomorpha</taxon>
        <taxon>Muscoidea</taxon>
        <taxon>Muscidae</taxon>
        <taxon>Stomoxys</taxon>
    </lineage>
</organism>
<dbReference type="OrthoDB" id="1708588at2759"/>
<dbReference type="Gene3D" id="3.80.10.10">
    <property type="entry name" value="Ribonuclease Inhibitor"/>
    <property type="match status" value="1"/>
</dbReference>
<keyword evidence="2" id="KW-1185">Reference proteome</keyword>
<dbReference type="EnsemblMetazoa" id="SCAU008151-RA">
    <property type="protein sequence ID" value="SCAU008151-PA"/>
    <property type="gene ID" value="SCAU008151"/>
</dbReference>
<dbReference type="STRING" id="35570.A0A1I8PHR3"/>
<evidence type="ECO:0000313" key="1">
    <source>
        <dbReference type="EnsemblMetazoa" id="SCAU008151-PA"/>
    </source>
</evidence>
<dbReference type="InterPro" id="IPR032675">
    <property type="entry name" value="LRR_dom_sf"/>
</dbReference>
<evidence type="ECO:0000313" key="2">
    <source>
        <dbReference type="Proteomes" id="UP000095300"/>
    </source>
</evidence>
<reference evidence="1" key="1">
    <citation type="submission" date="2020-05" db="UniProtKB">
        <authorList>
            <consortium name="EnsemblMetazoa"/>
        </authorList>
    </citation>
    <scope>IDENTIFICATION</scope>
    <source>
        <strain evidence="1">USDA</strain>
    </source>
</reference>
<sequence>MLKVYSRILQQSSRRSLTLSARRLNEITNENEPRESAVLKKIREEQMRDKAALKWRKTNEESGDIDTKLKYFANNEQTSDFILLMQKPLELNPKKWKDMWDKRKEKNERHMQKFMSERHEILGPDLATAHFILHRGGSIKFVNAQQWTRSNEDGDVKLPSRYDAKFKLEGIRCDNMRLFYEGLENIRWLEHLKFASFHNVPTFDDWCLDRFSGSQCDKLEVLDISGTNCTARSLSCLYRLSNLKLLIVNDPKETLEYELTCAMLEEALPKLKIVNSLSVHNLQ</sequence>
<name>A0A1I8PHR3_STOCA</name>
<dbReference type="Proteomes" id="UP000095300">
    <property type="component" value="Unassembled WGS sequence"/>
</dbReference>
<proteinExistence type="predicted"/>
<dbReference type="KEGG" id="scac:106094351"/>
<dbReference type="AlphaFoldDB" id="A0A1I8PHR3"/>
<protein>
    <submittedName>
        <fullName evidence="1">Uncharacterized protein</fullName>
    </submittedName>
</protein>
<dbReference type="SUPFAM" id="SSF52047">
    <property type="entry name" value="RNI-like"/>
    <property type="match status" value="1"/>
</dbReference>
<accession>A0A1I8PHR3</accession>
<dbReference type="VEuPathDB" id="VectorBase:SCAU008151"/>
<gene>
    <name evidence="1" type="primary">106094351</name>
</gene>